<comment type="caution">
    <text evidence="11">The sequence shown here is derived from an EMBL/GenBank/DDBJ whole genome shotgun (WGS) entry which is preliminary data.</text>
</comment>
<protein>
    <submittedName>
        <fullName evidence="11">Mitochondrial carrier domain-containing protein</fullName>
    </submittedName>
</protein>
<name>A0A8H7ZXT2_9FUNG</name>
<dbReference type="Gene3D" id="1.50.40.10">
    <property type="entry name" value="Mitochondrial carrier domain"/>
    <property type="match status" value="2"/>
</dbReference>
<evidence type="ECO:0000256" key="6">
    <source>
        <dbReference type="ARBA" id="ARBA00023128"/>
    </source>
</evidence>
<evidence type="ECO:0000313" key="11">
    <source>
        <dbReference type="EMBL" id="KAG5461340.1"/>
    </source>
</evidence>
<evidence type="ECO:0000256" key="9">
    <source>
        <dbReference type="RuleBase" id="RU000488"/>
    </source>
</evidence>
<feature type="non-terminal residue" evidence="11">
    <location>
        <position position="415"/>
    </location>
</feature>
<keyword evidence="3 8" id="KW-0812">Transmembrane</keyword>
<keyword evidence="12" id="KW-1185">Reference proteome</keyword>
<sequence>RGRGSLPAPPRRCACLRACRGTPSFPPRGPHSRRDTSPTGLPARDMSGLRRGDADPGCFPAPTAGAVGRPPPMLHGNVWRSRAAQDAGRPNDLQTAAALAPQAAAANGHPPTSADHAGSTAGKRAAPTHRGSVPGTKPNRLSTKLTSGALAGITGTALIFPIDLVKTRLQNATKDAKGNLPSHFPVVFSLPYVGMGANLVGITPEKAIKLAVNDYTREKLAERKGVLPDNLPTSALANSAARNHQCVDAFSTGGWSYCRLLSSGGYGAVMGKLIFPRCGSALTARMPRRHFPVPATTPMEIIKINLQISSTTTPPGQKLPTGLDVVRKLGLRGIYKGTGATLLRDVVGRRSRNFTPPPRAMALRSGGSTRSDRAHFAPSRHGSVPFPYVFGSGIVAGMVAAAAVTPMDGARPVVL</sequence>
<feature type="region of interest" description="Disordered" evidence="10">
    <location>
        <begin position="353"/>
        <end position="378"/>
    </location>
</feature>
<dbReference type="GO" id="GO:0022857">
    <property type="term" value="F:transmembrane transporter activity"/>
    <property type="evidence" value="ECO:0007669"/>
    <property type="project" value="TreeGrafter"/>
</dbReference>
<keyword evidence="4" id="KW-0999">Mitochondrion inner membrane</keyword>
<dbReference type="InterPro" id="IPR018108">
    <property type="entry name" value="MCP_transmembrane"/>
</dbReference>
<dbReference type="PROSITE" id="PS50920">
    <property type="entry name" value="SOLCAR"/>
    <property type="match status" value="1"/>
</dbReference>
<dbReference type="PANTHER" id="PTHR45678">
    <property type="entry name" value="MITOCHONDRIAL 2-OXODICARBOXYLATE CARRIER 1-RELATED"/>
    <property type="match status" value="1"/>
</dbReference>
<dbReference type="PANTHER" id="PTHR45678:SF9">
    <property type="entry name" value="CALCIUM-BINDING MITOCHONDRIAL CARRIER PROTEIN ARALAR1"/>
    <property type="match status" value="1"/>
</dbReference>
<comment type="similarity">
    <text evidence="2 9">Belongs to the mitochondrial carrier (TC 2.A.29) family.</text>
</comment>
<evidence type="ECO:0000256" key="10">
    <source>
        <dbReference type="SAM" id="MobiDB-lite"/>
    </source>
</evidence>
<feature type="region of interest" description="Disordered" evidence="10">
    <location>
        <begin position="100"/>
        <end position="143"/>
    </location>
</feature>
<dbReference type="InterPro" id="IPR051028">
    <property type="entry name" value="Mito_Solute_Carrier"/>
</dbReference>
<evidence type="ECO:0000256" key="1">
    <source>
        <dbReference type="ARBA" id="ARBA00004448"/>
    </source>
</evidence>
<keyword evidence="5" id="KW-1133">Transmembrane helix</keyword>
<gene>
    <name evidence="11" type="ORF">BJ554DRAFT_6480</name>
</gene>
<evidence type="ECO:0000256" key="5">
    <source>
        <dbReference type="ARBA" id="ARBA00022989"/>
    </source>
</evidence>
<dbReference type="AlphaFoldDB" id="A0A8H7ZXT2"/>
<dbReference type="GO" id="GO:0005743">
    <property type="term" value="C:mitochondrial inner membrane"/>
    <property type="evidence" value="ECO:0007669"/>
    <property type="project" value="UniProtKB-SubCell"/>
</dbReference>
<keyword evidence="7 8" id="KW-0472">Membrane</keyword>
<evidence type="ECO:0000256" key="4">
    <source>
        <dbReference type="ARBA" id="ARBA00022792"/>
    </source>
</evidence>
<evidence type="ECO:0000256" key="7">
    <source>
        <dbReference type="ARBA" id="ARBA00023136"/>
    </source>
</evidence>
<accession>A0A8H7ZXT2</accession>
<evidence type="ECO:0000256" key="8">
    <source>
        <dbReference type="PROSITE-ProRule" id="PRU00282"/>
    </source>
</evidence>
<comment type="subcellular location">
    <subcellularLocation>
        <location evidence="1">Mitochondrion inner membrane</location>
        <topology evidence="1">Multi-pass membrane protein</topology>
    </subcellularLocation>
</comment>
<dbReference type="Proteomes" id="UP000673691">
    <property type="component" value="Unassembled WGS sequence"/>
</dbReference>
<evidence type="ECO:0000256" key="2">
    <source>
        <dbReference type="ARBA" id="ARBA00006375"/>
    </source>
</evidence>
<reference evidence="11 12" key="1">
    <citation type="journal article" name="Sci. Rep.">
        <title>Genome-scale phylogenetic analyses confirm Olpidium as the closest living zoosporic fungus to the non-flagellated, terrestrial fungi.</title>
        <authorList>
            <person name="Chang Y."/>
            <person name="Rochon D."/>
            <person name="Sekimoto S."/>
            <person name="Wang Y."/>
            <person name="Chovatia M."/>
            <person name="Sandor L."/>
            <person name="Salamov A."/>
            <person name="Grigoriev I.V."/>
            <person name="Stajich J.E."/>
            <person name="Spatafora J.W."/>
        </authorList>
    </citation>
    <scope>NUCLEOTIDE SEQUENCE [LARGE SCALE GENOMIC DNA]</scope>
    <source>
        <strain evidence="11">S191</strain>
    </source>
</reference>
<organism evidence="11 12">
    <name type="scientific">Olpidium bornovanus</name>
    <dbReference type="NCBI Taxonomy" id="278681"/>
    <lineage>
        <taxon>Eukaryota</taxon>
        <taxon>Fungi</taxon>
        <taxon>Fungi incertae sedis</taxon>
        <taxon>Olpidiomycota</taxon>
        <taxon>Olpidiomycotina</taxon>
        <taxon>Olpidiomycetes</taxon>
        <taxon>Olpidiales</taxon>
        <taxon>Olpidiaceae</taxon>
        <taxon>Olpidium</taxon>
    </lineage>
</organism>
<feature type="repeat" description="Solcar" evidence="8">
    <location>
        <begin position="139"/>
        <end position="219"/>
    </location>
</feature>
<proteinExistence type="inferred from homology"/>
<keyword evidence="6" id="KW-0496">Mitochondrion</keyword>
<dbReference type="Pfam" id="PF00153">
    <property type="entry name" value="Mito_carr"/>
    <property type="match status" value="2"/>
</dbReference>
<evidence type="ECO:0000313" key="12">
    <source>
        <dbReference type="Proteomes" id="UP000673691"/>
    </source>
</evidence>
<feature type="region of interest" description="Disordered" evidence="10">
    <location>
        <begin position="20"/>
        <end position="76"/>
    </location>
</feature>
<dbReference type="EMBL" id="JAEFCI010003793">
    <property type="protein sequence ID" value="KAG5461340.1"/>
    <property type="molecule type" value="Genomic_DNA"/>
</dbReference>
<evidence type="ECO:0000256" key="3">
    <source>
        <dbReference type="ARBA" id="ARBA00022692"/>
    </source>
</evidence>
<dbReference type="InterPro" id="IPR023395">
    <property type="entry name" value="MCP_dom_sf"/>
</dbReference>
<feature type="non-terminal residue" evidence="11">
    <location>
        <position position="1"/>
    </location>
</feature>
<dbReference type="OrthoDB" id="2161at2759"/>
<dbReference type="SUPFAM" id="SSF103506">
    <property type="entry name" value="Mitochondrial carrier"/>
    <property type="match status" value="1"/>
</dbReference>
<keyword evidence="9" id="KW-0813">Transport</keyword>